<gene>
    <name evidence="10" type="ORF">TCAL_06447</name>
</gene>
<comment type="caution">
    <text evidence="10">The sequence shown here is derived from an EMBL/GenBank/DDBJ whole genome shotgun (WGS) entry which is preliminary data.</text>
</comment>
<dbReference type="STRING" id="6832.A0A553NPS3"/>
<sequence>MPSVTIVSSNLLLDKELRKKFGGNLPSTASEVKTVVQEALTNPESHHWHRSNDGTHIKLDPKATFANGSGSLASEDVEVKVKFFPVSFEANAAQTAIEAVFENIKPFHIDSLQISVPIEALDALSIGPQPKDKDADYEACLNQFVELWQGLESHLDQKKVKKLGICDIETATLEDLYGKVIRKPSSININLQSCCVVPPELVTFAKNNNIQVNTHSDPDVLLSNTDLAEMKNHDLNTLSLDWIIRYLILDQKRGVLKERRFIIGLKSE</sequence>
<comment type="similarity">
    <text evidence="2">Belongs to the aldo/keto reductase family. Glutamate--cysteine ligase light chain subfamily.</text>
</comment>
<evidence type="ECO:0000259" key="9">
    <source>
        <dbReference type="Pfam" id="PF00248"/>
    </source>
</evidence>
<dbReference type="UniPathway" id="UPA00142">
    <property type="reaction ID" value="UER00209"/>
</dbReference>
<dbReference type="InterPro" id="IPR023210">
    <property type="entry name" value="NADP_OxRdtase_dom"/>
</dbReference>
<dbReference type="Proteomes" id="UP000318571">
    <property type="component" value="Chromosome 4"/>
</dbReference>
<name>A0A553NPS3_TIGCA</name>
<evidence type="ECO:0000256" key="1">
    <source>
        <dbReference type="ARBA" id="ARBA00005006"/>
    </source>
</evidence>
<comment type="pathway">
    <text evidence="1">Sulfur metabolism; glutathione biosynthesis; glutathione from L-cysteine and L-glutamate: step 1/2.</text>
</comment>
<reference evidence="10 11" key="1">
    <citation type="journal article" date="2018" name="Nat. Ecol. Evol.">
        <title>Genomic signatures of mitonuclear coevolution across populations of Tigriopus californicus.</title>
        <authorList>
            <person name="Barreto F.S."/>
            <person name="Watson E.T."/>
            <person name="Lima T.G."/>
            <person name="Willett C.S."/>
            <person name="Edmands S."/>
            <person name="Li W."/>
            <person name="Burton R.S."/>
        </authorList>
    </citation>
    <scope>NUCLEOTIDE SEQUENCE [LARGE SCALE GENOMIC DNA]</scope>
    <source>
        <strain evidence="10 11">San Diego</strain>
    </source>
</reference>
<feature type="domain" description="NADP-dependent oxidoreductase" evidence="9">
    <location>
        <begin position="77"/>
        <end position="213"/>
    </location>
</feature>
<dbReference type="OrthoDB" id="5596051at2759"/>
<dbReference type="AlphaFoldDB" id="A0A553NPS3"/>
<dbReference type="InterPro" id="IPR032963">
    <property type="entry name" value="Gclm"/>
</dbReference>
<proteinExistence type="inferred from homology"/>
<dbReference type="OMA" id="AHEWIPL"/>
<organism evidence="10 11">
    <name type="scientific">Tigriopus californicus</name>
    <name type="common">Marine copepod</name>
    <dbReference type="NCBI Taxonomy" id="6832"/>
    <lineage>
        <taxon>Eukaryota</taxon>
        <taxon>Metazoa</taxon>
        <taxon>Ecdysozoa</taxon>
        <taxon>Arthropoda</taxon>
        <taxon>Crustacea</taxon>
        <taxon>Multicrustacea</taxon>
        <taxon>Hexanauplia</taxon>
        <taxon>Copepoda</taxon>
        <taxon>Harpacticoida</taxon>
        <taxon>Harpacticidae</taxon>
        <taxon>Tigriopus</taxon>
    </lineage>
</organism>
<evidence type="ECO:0000313" key="10">
    <source>
        <dbReference type="EMBL" id="TRY67451.1"/>
    </source>
</evidence>
<evidence type="ECO:0000256" key="5">
    <source>
        <dbReference type="ARBA" id="ARBA00030406"/>
    </source>
</evidence>
<protein>
    <recommendedName>
        <fullName evidence="7">GCS light chain</fullName>
    </recommendedName>
    <alternativeName>
        <fullName evidence="5">Gamma-ECS regulatory subunit</fullName>
    </alternativeName>
    <alternativeName>
        <fullName evidence="8">Gamma-glutamylcysteine synthetase regulatory subunit</fullName>
    </alternativeName>
    <alternativeName>
        <fullName evidence="6">Glutamate--cysteine ligase modifier subunit</fullName>
    </alternativeName>
</protein>
<evidence type="ECO:0000313" key="11">
    <source>
        <dbReference type="Proteomes" id="UP000318571"/>
    </source>
</evidence>
<evidence type="ECO:0000256" key="7">
    <source>
        <dbReference type="ARBA" id="ARBA00031732"/>
    </source>
</evidence>
<dbReference type="SUPFAM" id="SSF51430">
    <property type="entry name" value="NAD(P)-linked oxidoreductase"/>
    <property type="match status" value="1"/>
</dbReference>
<dbReference type="GO" id="GO:0006750">
    <property type="term" value="P:glutathione biosynthetic process"/>
    <property type="evidence" value="ECO:0007669"/>
    <property type="project" value="UniProtKB-UniPathway"/>
</dbReference>
<dbReference type="GO" id="GO:0017109">
    <property type="term" value="C:glutamate-cysteine ligase complex"/>
    <property type="evidence" value="ECO:0007669"/>
    <property type="project" value="TreeGrafter"/>
</dbReference>
<dbReference type="GO" id="GO:0035226">
    <property type="term" value="F:glutamate-cysteine ligase catalytic subunit binding"/>
    <property type="evidence" value="ECO:0007669"/>
    <property type="project" value="InterPro"/>
</dbReference>
<evidence type="ECO:0000256" key="2">
    <source>
        <dbReference type="ARBA" id="ARBA00008612"/>
    </source>
</evidence>
<dbReference type="GO" id="GO:0030234">
    <property type="term" value="F:enzyme regulator activity"/>
    <property type="evidence" value="ECO:0007669"/>
    <property type="project" value="TreeGrafter"/>
</dbReference>
<evidence type="ECO:0000256" key="6">
    <source>
        <dbReference type="ARBA" id="ARBA00031154"/>
    </source>
</evidence>
<comment type="subunit">
    <text evidence="3">Heterodimer of a catalytic heavy chain and a regulatory light chain.</text>
</comment>
<keyword evidence="11" id="KW-1185">Reference proteome</keyword>
<dbReference type="Gene3D" id="3.20.20.100">
    <property type="entry name" value="NADP-dependent oxidoreductase domain"/>
    <property type="match status" value="1"/>
</dbReference>
<evidence type="ECO:0000256" key="8">
    <source>
        <dbReference type="ARBA" id="ARBA00032926"/>
    </source>
</evidence>
<evidence type="ECO:0000256" key="3">
    <source>
        <dbReference type="ARBA" id="ARBA00011532"/>
    </source>
</evidence>
<evidence type="ECO:0000256" key="4">
    <source>
        <dbReference type="ARBA" id="ARBA00022684"/>
    </source>
</evidence>
<dbReference type="PANTHER" id="PTHR13295">
    <property type="entry name" value="GLUTAMATE CYSTEINE LIGASE REGULATORY SUBUNIT"/>
    <property type="match status" value="1"/>
</dbReference>
<keyword evidence="4" id="KW-0317">Glutathione biosynthesis</keyword>
<dbReference type="EMBL" id="VCGU01000011">
    <property type="protein sequence ID" value="TRY67451.1"/>
    <property type="molecule type" value="Genomic_DNA"/>
</dbReference>
<dbReference type="Pfam" id="PF00248">
    <property type="entry name" value="Aldo_ket_red"/>
    <property type="match status" value="1"/>
</dbReference>
<dbReference type="InterPro" id="IPR036812">
    <property type="entry name" value="NAD(P)_OxRdtase_dom_sf"/>
</dbReference>
<accession>A0A553NPS3</accession>
<dbReference type="PANTHER" id="PTHR13295:SF4">
    <property type="entry name" value="GLUTAMATE--CYSTEINE LIGASE REGULATORY SUBUNIT"/>
    <property type="match status" value="1"/>
</dbReference>